<sequence>MFMKRQQVHQGPPLLYIDQPSPRGGDTWTTQSLVYKSVLSKKETTEKTGTQPEANEGSDVSEKTYDTKREDADMLKHSAPNDERLPFEQQTVIEKIASISRMKNLGEPLCQIDLVSEVLEGYLKTYNDLGFWLITTPHKEERWFRYQEVEGVTILSLG</sequence>
<dbReference type="EMBL" id="PYAV01000002">
    <property type="protein sequence ID" value="PSL50897.1"/>
    <property type="molecule type" value="Genomic_DNA"/>
</dbReference>
<dbReference type="Proteomes" id="UP000242310">
    <property type="component" value="Unassembled WGS sequence"/>
</dbReference>
<proteinExistence type="predicted"/>
<dbReference type="RefSeq" id="WP_106587615.1">
    <property type="nucleotide sequence ID" value="NZ_PYAV01000002.1"/>
</dbReference>
<protein>
    <submittedName>
        <fullName evidence="2">Uncharacterized protein</fullName>
    </submittedName>
</protein>
<keyword evidence="3" id="KW-1185">Reference proteome</keyword>
<reference evidence="2 3" key="1">
    <citation type="submission" date="2018-03" db="EMBL/GenBank/DDBJ databases">
        <title>Genomic Encyclopedia of Type Strains, Phase III (KMG-III): the genomes of soil and plant-associated and newly described type strains.</title>
        <authorList>
            <person name="Whitman W."/>
        </authorList>
    </citation>
    <scope>NUCLEOTIDE SEQUENCE [LARGE SCALE GENOMIC DNA]</scope>
    <source>
        <strain evidence="2 3">CGMCC 1.07653</strain>
    </source>
</reference>
<accession>A0A2P8HXG1</accession>
<evidence type="ECO:0000313" key="3">
    <source>
        <dbReference type="Proteomes" id="UP000242310"/>
    </source>
</evidence>
<name>A0A2P8HXG1_9BACI</name>
<dbReference type="AlphaFoldDB" id="A0A2P8HXG1"/>
<evidence type="ECO:0000256" key="1">
    <source>
        <dbReference type="SAM" id="MobiDB-lite"/>
    </source>
</evidence>
<feature type="region of interest" description="Disordered" evidence="1">
    <location>
        <begin position="1"/>
        <end position="67"/>
    </location>
</feature>
<organism evidence="2 3">
    <name type="scientific">Salsuginibacillus halophilus</name>
    <dbReference type="NCBI Taxonomy" id="517424"/>
    <lineage>
        <taxon>Bacteria</taxon>
        <taxon>Bacillati</taxon>
        <taxon>Bacillota</taxon>
        <taxon>Bacilli</taxon>
        <taxon>Bacillales</taxon>
        <taxon>Bacillaceae</taxon>
        <taxon>Salsuginibacillus</taxon>
    </lineage>
</organism>
<gene>
    <name evidence="2" type="ORF">B0H94_102174</name>
</gene>
<evidence type="ECO:0000313" key="2">
    <source>
        <dbReference type="EMBL" id="PSL50897.1"/>
    </source>
</evidence>
<comment type="caution">
    <text evidence="2">The sequence shown here is derived from an EMBL/GenBank/DDBJ whole genome shotgun (WGS) entry which is preliminary data.</text>
</comment>